<dbReference type="Proteomes" id="UP000295388">
    <property type="component" value="Unassembled WGS sequence"/>
</dbReference>
<feature type="compositionally biased region" description="Polar residues" evidence="1">
    <location>
        <begin position="62"/>
        <end position="74"/>
    </location>
</feature>
<evidence type="ECO:0000256" key="1">
    <source>
        <dbReference type="SAM" id="MobiDB-lite"/>
    </source>
</evidence>
<accession>A0A4R6K4G2</accession>
<organism evidence="3 4">
    <name type="scientific">Kribbella caucasensis</name>
    <dbReference type="NCBI Taxonomy" id="2512215"/>
    <lineage>
        <taxon>Bacteria</taxon>
        <taxon>Bacillati</taxon>
        <taxon>Actinomycetota</taxon>
        <taxon>Actinomycetes</taxon>
        <taxon>Propionibacteriales</taxon>
        <taxon>Kribbellaceae</taxon>
        <taxon>Kribbella</taxon>
    </lineage>
</organism>
<dbReference type="AlphaFoldDB" id="A0A4R6K4G2"/>
<evidence type="ECO:0000313" key="3">
    <source>
        <dbReference type="EMBL" id="TDO44109.1"/>
    </source>
</evidence>
<feature type="signal peptide" evidence="2">
    <location>
        <begin position="1"/>
        <end position="27"/>
    </location>
</feature>
<feature type="compositionally biased region" description="Low complexity" evidence="1">
    <location>
        <begin position="75"/>
        <end position="105"/>
    </location>
</feature>
<sequence length="126" mass="11698">MSATRKWAIVGTVAAVSGIGLGTAAYAAPADVNPPAQPGTTLNSGAGDAHASTAADSAGSPGDTSSANTPTDTLSADSPASSSSANSPADSSSANSPAGTSSANTPGDTSWSSAGSPSEDSANSPS</sequence>
<feature type="chain" id="PRO_5020195125" evidence="2">
    <location>
        <begin position="28"/>
        <end position="126"/>
    </location>
</feature>
<keyword evidence="4" id="KW-1185">Reference proteome</keyword>
<evidence type="ECO:0000256" key="2">
    <source>
        <dbReference type="SAM" id="SignalP"/>
    </source>
</evidence>
<keyword evidence="2" id="KW-0732">Signal</keyword>
<reference evidence="3 4" key="1">
    <citation type="submission" date="2019-03" db="EMBL/GenBank/DDBJ databases">
        <title>Genomic Encyclopedia of Type Strains, Phase III (KMG-III): the genomes of soil and plant-associated and newly described type strains.</title>
        <authorList>
            <person name="Whitman W."/>
        </authorList>
    </citation>
    <scope>NUCLEOTIDE SEQUENCE [LARGE SCALE GENOMIC DNA]</scope>
    <source>
        <strain evidence="3 4">VKM Ac-2527</strain>
    </source>
</reference>
<evidence type="ECO:0000313" key="4">
    <source>
        <dbReference type="Proteomes" id="UP000295388"/>
    </source>
</evidence>
<dbReference type="RefSeq" id="WP_133803628.1">
    <property type="nucleotide sequence ID" value="NZ_SNWQ01000017.1"/>
</dbReference>
<dbReference type="OrthoDB" id="3830760at2"/>
<dbReference type="EMBL" id="SNWQ01000017">
    <property type="protein sequence ID" value="TDO44109.1"/>
    <property type="molecule type" value="Genomic_DNA"/>
</dbReference>
<protein>
    <submittedName>
        <fullName evidence="3">Uncharacterized protein</fullName>
    </submittedName>
</protein>
<feature type="region of interest" description="Disordered" evidence="1">
    <location>
        <begin position="28"/>
        <end position="126"/>
    </location>
</feature>
<comment type="caution">
    <text evidence="3">The sequence shown here is derived from an EMBL/GenBank/DDBJ whole genome shotgun (WGS) entry which is preliminary data.</text>
</comment>
<feature type="compositionally biased region" description="Polar residues" evidence="1">
    <location>
        <begin position="106"/>
        <end position="126"/>
    </location>
</feature>
<proteinExistence type="predicted"/>
<name>A0A4R6K4G2_9ACTN</name>
<gene>
    <name evidence="3" type="ORF">EV643_117132</name>
</gene>